<keyword evidence="1" id="KW-0433">Leucine-rich repeat</keyword>
<protein>
    <recommendedName>
        <fullName evidence="5">NACHT LRR and PYD domain-containing protein</fullName>
    </recommendedName>
</protein>
<dbReference type="Pfam" id="PF13516">
    <property type="entry name" value="LRR_6"/>
    <property type="match status" value="5"/>
</dbReference>
<dbReference type="FunFam" id="3.80.10.10:FF:000782">
    <property type="entry name" value="Si:ch211-196h16.4"/>
    <property type="match status" value="1"/>
</dbReference>
<proteinExistence type="predicted"/>
<keyword evidence="2" id="KW-0677">Repeat</keyword>
<dbReference type="InterPro" id="IPR051261">
    <property type="entry name" value="NLR"/>
</dbReference>
<dbReference type="Proteomes" id="UP000694700">
    <property type="component" value="Unplaced"/>
</dbReference>
<dbReference type="PANTHER" id="PTHR24106">
    <property type="entry name" value="NACHT, LRR AND CARD DOMAINS-CONTAINING"/>
    <property type="match status" value="1"/>
</dbReference>
<reference evidence="3" key="1">
    <citation type="submission" date="2025-08" db="UniProtKB">
        <authorList>
            <consortium name="Ensembl"/>
        </authorList>
    </citation>
    <scope>IDENTIFICATION</scope>
</reference>
<accession>A0A8C2AM77</accession>
<evidence type="ECO:0008006" key="5">
    <source>
        <dbReference type="Google" id="ProtNLM"/>
    </source>
</evidence>
<dbReference type="SUPFAM" id="SSF52047">
    <property type="entry name" value="RNI-like"/>
    <property type="match status" value="1"/>
</dbReference>
<evidence type="ECO:0000313" key="3">
    <source>
        <dbReference type="Ensembl" id="ENSCCRP00015107166.1"/>
    </source>
</evidence>
<organism evidence="3 4">
    <name type="scientific">Cyprinus carpio</name>
    <name type="common">Common carp</name>
    <dbReference type="NCBI Taxonomy" id="7962"/>
    <lineage>
        <taxon>Eukaryota</taxon>
        <taxon>Metazoa</taxon>
        <taxon>Chordata</taxon>
        <taxon>Craniata</taxon>
        <taxon>Vertebrata</taxon>
        <taxon>Euteleostomi</taxon>
        <taxon>Actinopterygii</taxon>
        <taxon>Neopterygii</taxon>
        <taxon>Teleostei</taxon>
        <taxon>Ostariophysi</taxon>
        <taxon>Cypriniformes</taxon>
        <taxon>Cyprinidae</taxon>
        <taxon>Cyprininae</taxon>
        <taxon>Cyprinus</taxon>
    </lineage>
</organism>
<dbReference type="Ensembl" id="ENSCCRT00015110573.1">
    <property type="protein sequence ID" value="ENSCCRP00015107166.1"/>
    <property type="gene ID" value="ENSCCRG00015042677.1"/>
</dbReference>
<dbReference type="Gene3D" id="3.80.10.10">
    <property type="entry name" value="Ribonuclease Inhibitor"/>
    <property type="match status" value="2"/>
</dbReference>
<sequence>MKTINSPEKSINLFHCLNELGDHSLVQEIQQYLKSGTIKEAKLSSSQWSAVGFVLLTSEEKLDVFDINEFVGENNKDEKLNALQYLLPVIKVHAFSSLFSLSDCGVTDKDCAALTSVLRSNPSQLRDLDLNNKAIRDSGVKLLSVVLEDPRCKLETLLLSKCGITDEGCAALSSALRSNPSHLRDLNLSENNLEDPGVTLLSVVLEDPHCKLETLCGNVDIFTSLFRICVIVLYRLSKCGITDEGCAALSSALRSNPSHLRDLNLSENNLEDPGVTLLSVVLEDPHCKLETLWLRDCGVTDEGYHLSDIHVSLFSVSCIV</sequence>
<evidence type="ECO:0000256" key="1">
    <source>
        <dbReference type="ARBA" id="ARBA00022614"/>
    </source>
</evidence>
<dbReference type="InterPro" id="IPR001611">
    <property type="entry name" value="Leu-rich_rpt"/>
</dbReference>
<dbReference type="InterPro" id="IPR032675">
    <property type="entry name" value="LRR_dom_sf"/>
</dbReference>
<evidence type="ECO:0000256" key="2">
    <source>
        <dbReference type="ARBA" id="ARBA00022737"/>
    </source>
</evidence>
<dbReference type="PROSITE" id="PS51450">
    <property type="entry name" value="LRR"/>
    <property type="match status" value="2"/>
</dbReference>
<dbReference type="AlphaFoldDB" id="A0A8C2AM77"/>
<evidence type="ECO:0000313" key="4">
    <source>
        <dbReference type="Proteomes" id="UP000694700"/>
    </source>
</evidence>
<dbReference type="SMART" id="SM00368">
    <property type="entry name" value="LRR_RI"/>
    <property type="match status" value="7"/>
</dbReference>
<name>A0A8C2AM77_CYPCA</name>